<proteinExistence type="predicted"/>
<name>I2GPF9_9BACT</name>
<gene>
    <name evidence="1" type="ORF">BN8_05074</name>
</gene>
<dbReference type="EMBL" id="CAIT01000009">
    <property type="protein sequence ID" value="CCH55787.1"/>
    <property type="molecule type" value="Genomic_DNA"/>
</dbReference>
<accession>I2GPF9</accession>
<protein>
    <submittedName>
        <fullName evidence="1">Uncharacterized protein</fullName>
    </submittedName>
</protein>
<dbReference type="Proteomes" id="UP000009309">
    <property type="component" value="Unassembled WGS sequence"/>
</dbReference>
<dbReference type="AlphaFoldDB" id="I2GPF9"/>
<evidence type="ECO:0000313" key="2">
    <source>
        <dbReference type="Proteomes" id="UP000009309"/>
    </source>
</evidence>
<dbReference type="STRING" id="1185876.BN8_05074"/>
<dbReference type="eggNOG" id="COG0323">
    <property type="taxonomic scope" value="Bacteria"/>
</dbReference>
<evidence type="ECO:0000313" key="1">
    <source>
        <dbReference type="EMBL" id="CCH55787.1"/>
    </source>
</evidence>
<sequence length="407" mass="47962">MPDLTSNVFLPTNDNLYLKVYITADYLDKHVGNERTKFDFPEDESSYHSPSLSYSSITFDEIKSQLTKQLEEILRVPLDILRQEKIEAVKRHVAQSSPQFKYVLKYKEEEVKKLPATLNGDKLDVELFRIQQKLELETKMLANEVLNGHEYNSIEDYQLAYEKYIKQANDVGKANLVKYVIHRKSIIDLLNKFLGEESDKFYSERTIHELFFPIRKESDDVKYEQQNLWLIDERLAYHFYLASDKPISDMPVINDVDSTDRPDLFIFNSTFAFVDEEAPFNSFILVEFKKPERNDYSDKDSKSNPADQVVDYIGKLRSGKAKDRRNKYIQMSEKDRVPFYAYVICDFNPKLIDILKSKDFNVTPDGMGYFYFNRQYNAYIEVLSYQKVLKDAKNRNRILFEKLGISF</sequence>
<dbReference type="RefSeq" id="WP_009284352.1">
    <property type="nucleotide sequence ID" value="NZ_CAIT01000009.1"/>
</dbReference>
<organism evidence="1 2">
    <name type="scientific">Fibrisoma limi BUZ 3</name>
    <dbReference type="NCBI Taxonomy" id="1185876"/>
    <lineage>
        <taxon>Bacteria</taxon>
        <taxon>Pseudomonadati</taxon>
        <taxon>Bacteroidota</taxon>
        <taxon>Cytophagia</taxon>
        <taxon>Cytophagales</taxon>
        <taxon>Spirosomataceae</taxon>
        <taxon>Fibrisoma</taxon>
    </lineage>
</organism>
<keyword evidence="2" id="KW-1185">Reference proteome</keyword>
<comment type="caution">
    <text evidence="1">The sequence shown here is derived from an EMBL/GenBank/DDBJ whole genome shotgun (WGS) entry which is preliminary data.</text>
</comment>
<reference evidence="1 2" key="1">
    <citation type="journal article" date="2012" name="J. Bacteriol.">
        <title>Genome Sequence of the Filamentous Bacterium Fibrisoma limi BUZ 3T.</title>
        <authorList>
            <person name="Filippini M."/>
            <person name="Qi W."/>
            <person name="Jaenicke S."/>
            <person name="Goesmann A."/>
            <person name="Smits T.H."/>
            <person name="Bagheri H.C."/>
        </authorList>
    </citation>
    <scope>NUCLEOTIDE SEQUENCE [LARGE SCALE GENOMIC DNA]</scope>
    <source>
        <strain evidence="2">BUZ 3T</strain>
    </source>
</reference>